<reference evidence="1" key="1">
    <citation type="submission" date="2018-02" db="EMBL/GenBank/DDBJ databases">
        <title>Rhizophora mucronata_Transcriptome.</title>
        <authorList>
            <person name="Meera S.P."/>
            <person name="Sreeshan A."/>
            <person name="Augustine A."/>
        </authorList>
    </citation>
    <scope>NUCLEOTIDE SEQUENCE</scope>
    <source>
        <tissue evidence="1">Leaf</tissue>
    </source>
</reference>
<evidence type="ECO:0000313" key="1">
    <source>
        <dbReference type="EMBL" id="MBX37343.1"/>
    </source>
</evidence>
<proteinExistence type="predicted"/>
<sequence length="71" mass="8520">MELLISLEPRRRRRRSRCVLRAHHHQTPHHMGRALKPCRSHLLRSSEVVHLCKHQSELFFLAQEKQSENGY</sequence>
<organism evidence="1">
    <name type="scientific">Rhizophora mucronata</name>
    <name type="common">Asiatic mangrove</name>
    <dbReference type="NCBI Taxonomy" id="61149"/>
    <lineage>
        <taxon>Eukaryota</taxon>
        <taxon>Viridiplantae</taxon>
        <taxon>Streptophyta</taxon>
        <taxon>Embryophyta</taxon>
        <taxon>Tracheophyta</taxon>
        <taxon>Spermatophyta</taxon>
        <taxon>Magnoliopsida</taxon>
        <taxon>eudicotyledons</taxon>
        <taxon>Gunneridae</taxon>
        <taxon>Pentapetalae</taxon>
        <taxon>rosids</taxon>
        <taxon>fabids</taxon>
        <taxon>Malpighiales</taxon>
        <taxon>Rhizophoraceae</taxon>
        <taxon>Rhizophora</taxon>
    </lineage>
</organism>
<protein>
    <submittedName>
        <fullName evidence="1">Uncharacterized protein</fullName>
    </submittedName>
</protein>
<dbReference type="EMBL" id="GGEC01056859">
    <property type="protein sequence ID" value="MBX37343.1"/>
    <property type="molecule type" value="Transcribed_RNA"/>
</dbReference>
<name>A0A2P2N4F2_RHIMU</name>
<accession>A0A2P2N4F2</accession>
<dbReference type="AlphaFoldDB" id="A0A2P2N4F2"/>